<reference evidence="1 2" key="1">
    <citation type="journal article" date="2023" name="Plants (Basel)">
        <title>Bridging the Gap: Combining Genomics and Transcriptomics Approaches to Understand Stylosanthes scabra, an Orphan Legume from the Brazilian Caatinga.</title>
        <authorList>
            <person name="Ferreira-Neto J.R.C."/>
            <person name="da Silva M.D."/>
            <person name="Binneck E."/>
            <person name="de Melo N.F."/>
            <person name="da Silva R.H."/>
            <person name="de Melo A.L.T.M."/>
            <person name="Pandolfi V."/>
            <person name="Bustamante F.O."/>
            <person name="Brasileiro-Vidal A.C."/>
            <person name="Benko-Iseppon A.M."/>
        </authorList>
    </citation>
    <scope>NUCLEOTIDE SEQUENCE [LARGE SCALE GENOMIC DNA]</scope>
    <source>
        <tissue evidence="1">Leaves</tissue>
    </source>
</reference>
<dbReference type="Proteomes" id="UP001341840">
    <property type="component" value="Unassembled WGS sequence"/>
</dbReference>
<sequence length="118" mass="13796">MKTIRHASLSLKVDTSRVIEQSIFPPSSSSLMTFKLKGRLMFNRSAQVIIWRTYLQRHSLHPHLKSWYTKSGCDDCEILSDVTNRGRLLKQGHRFIPQVYTIWPNHPWPHMALTMLPP</sequence>
<evidence type="ECO:0000313" key="1">
    <source>
        <dbReference type="EMBL" id="MED6139840.1"/>
    </source>
</evidence>
<comment type="caution">
    <text evidence="1">The sequence shown here is derived from an EMBL/GenBank/DDBJ whole genome shotgun (WGS) entry which is preliminary data.</text>
</comment>
<gene>
    <name evidence="1" type="ORF">PIB30_087752</name>
</gene>
<name>A0ABU6SU78_9FABA</name>
<proteinExistence type="predicted"/>
<dbReference type="EMBL" id="JASCZI010061974">
    <property type="protein sequence ID" value="MED6139840.1"/>
    <property type="molecule type" value="Genomic_DNA"/>
</dbReference>
<keyword evidence="2" id="KW-1185">Reference proteome</keyword>
<accession>A0ABU6SU78</accession>
<evidence type="ECO:0000313" key="2">
    <source>
        <dbReference type="Proteomes" id="UP001341840"/>
    </source>
</evidence>
<protein>
    <submittedName>
        <fullName evidence="1">Uncharacterized protein</fullName>
    </submittedName>
</protein>
<organism evidence="1 2">
    <name type="scientific">Stylosanthes scabra</name>
    <dbReference type="NCBI Taxonomy" id="79078"/>
    <lineage>
        <taxon>Eukaryota</taxon>
        <taxon>Viridiplantae</taxon>
        <taxon>Streptophyta</taxon>
        <taxon>Embryophyta</taxon>
        <taxon>Tracheophyta</taxon>
        <taxon>Spermatophyta</taxon>
        <taxon>Magnoliopsida</taxon>
        <taxon>eudicotyledons</taxon>
        <taxon>Gunneridae</taxon>
        <taxon>Pentapetalae</taxon>
        <taxon>rosids</taxon>
        <taxon>fabids</taxon>
        <taxon>Fabales</taxon>
        <taxon>Fabaceae</taxon>
        <taxon>Papilionoideae</taxon>
        <taxon>50 kb inversion clade</taxon>
        <taxon>dalbergioids sensu lato</taxon>
        <taxon>Dalbergieae</taxon>
        <taxon>Pterocarpus clade</taxon>
        <taxon>Stylosanthes</taxon>
    </lineage>
</organism>